<comment type="similarity">
    <text evidence="1">Belongs to the peptidase C48 family.</text>
</comment>
<dbReference type="PANTHER" id="PTHR46468">
    <property type="entry name" value="SENTRIN-SPECIFIC PROTEASE 8"/>
    <property type="match status" value="1"/>
</dbReference>
<dbReference type="Pfam" id="PF02902">
    <property type="entry name" value="Peptidase_C48"/>
    <property type="match status" value="1"/>
</dbReference>
<protein>
    <recommendedName>
        <fullName evidence="5">Ubiquitin-like protease family profile domain-containing protein</fullName>
    </recommendedName>
</protein>
<name>A0AA39G1Y9_MICHY</name>
<dbReference type="Gene3D" id="3.40.395.10">
    <property type="entry name" value="Adenoviral Proteinase, Chain A"/>
    <property type="match status" value="1"/>
</dbReference>
<keyword evidence="7" id="KW-1185">Reference proteome</keyword>
<sequence length="218" mass="24941">MMRQTSNDDEVALSYHDCLLRNSDVKLLNGPYWLNDAIIGFYFEYLEKSIDTECESQIKFASPELTQLLKMLEPNDYPAILNSTITNETDFIFFPLNNCDKVDDVGGSHWSLLIYSRAEKSCFHFDSWHGSNDTQAKIFAKKIMQYLLGMGSTNYKEIPSPQQNNSYDCGIFVLCNAKIVLEHLKSLSKVEGCDLRQVKSIANTKRSELLEIIKKLNV</sequence>
<dbReference type="GO" id="GO:0008234">
    <property type="term" value="F:cysteine-type peptidase activity"/>
    <property type="evidence" value="ECO:0007669"/>
    <property type="project" value="UniProtKB-KW"/>
</dbReference>
<comment type="caution">
    <text evidence="6">The sequence shown here is derived from an EMBL/GenBank/DDBJ whole genome shotgun (WGS) entry which is preliminary data.</text>
</comment>
<dbReference type="Proteomes" id="UP001168972">
    <property type="component" value="Unassembled WGS sequence"/>
</dbReference>
<gene>
    <name evidence="6" type="ORF">PV327_005364</name>
</gene>
<evidence type="ECO:0000313" key="7">
    <source>
        <dbReference type="Proteomes" id="UP001168972"/>
    </source>
</evidence>
<dbReference type="InterPro" id="IPR003653">
    <property type="entry name" value="Peptidase_C48_C"/>
</dbReference>
<reference evidence="6" key="2">
    <citation type="submission" date="2023-03" db="EMBL/GenBank/DDBJ databases">
        <authorList>
            <person name="Inwood S.N."/>
            <person name="Skelly J.G."/>
            <person name="Guhlin J."/>
            <person name="Harrop T.W.R."/>
            <person name="Goldson S.G."/>
            <person name="Dearden P.K."/>
        </authorList>
    </citation>
    <scope>NUCLEOTIDE SEQUENCE</scope>
    <source>
        <strain evidence="6">Lincoln</strain>
        <tissue evidence="6">Whole body</tissue>
    </source>
</reference>
<feature type="domain" description="Ubiquitin-like protease family profile" evidence="5">
    <location>
        <begin position="18"/>
        <end position="180"/>
    </location>
</feature>
<dbReference type="GO" id="GO:0006508">
    <property type="term" value="P:proteolysis"/>
    <property type="evidence" value="ECO:0007669"/>
    <property type="project" value="UniProtKB-KW"/>
</dbReference>
<dbReference type="GO" id="GO:0000338">
    <property type="term" value="P:protein deneddylation"/>
    <property type="evidence" value="ECO:0007669"/>
    <property type="project" value="TreeGrafter"/>
</dbReference>
<dbReference type="GO" id="GO:0019784">
    <property type="term" value="F:deNEDDylase activity"/>
    <property type="evidence" value="ECO:0007669"/>
    <property type="project" value="InterPro"/>
</dbReference>
<evidence type="ECO:0000256" key="1">
    <source>
        <dbReference type="ARBA" id="ARBA00005234"/>
    </source>
</evidence>
<keyword evidence="3" id="KW-0378">Hydrolase</keyword>
<accession>A0AA39G1Y9</accession>
<organism evidence="6 7">
    <name type="scientific">Microctonus hyperodae</name>
    <name type="common">Parasitoid wasp</name>
    <dbReference type="NCBI Taxonomy" id="165561"/>
    <lineage>
        <taxon>Eukaryota</taxon>
        <taxon>Metazoa</taxon>
        <taxon>Ecdysozoa</taxon>
        <taxon>Arthropoda</taxon>
        <taxon>Hexapoda</taxon>
        <taxon>Insecta</taxon>
        <taxon>Pterygota</taxon>
        <taxon>Neoptera</taxon>
        <taxon>Endopterygota</taxon>
        <taxon>Hymenoptera</taxon>
        <taxon>Apocrita</taxon>
        <taxon>Ichneumonoidea</taxon>
        <taxon>Braconidae</taxon>
        <taxon>Euphorinae</taxon>
        <taxon>Microctonus</taxon>
    </lineage>
</organism>
<evidence type="ECO:0000313" key="6">
    <source>
        <dbReference type="EMBL" id="KAK0179626.1"/>
    </source>
</evidence>
<evidence type="ECO:0000256" key="3">
    <source>
        <dbReference type="ARBA" id="ARBA00022801"/>
    </source>
</evidence>
<dbReference type="EMBL" id="JAQQBR010000003">
    <property type="protein sequence ID" value="KAK0179626.1"/>
    <property type="molecule type" value="Genomic_DNA"/>
</dbReference>
<dbReference type="InterPro" id="IPR044613">
    <property type="entry name" value="Nep1/2-like"/>
</dbReference>
<evidence type="ECO:0000259" key="5">
    <source>
        <dbReference type="PROSITE" id="PS50600"/>
    </source>
</evidence>
<keyword evidence="4" id="KW-0788">Thiol protease</keyword>
<dbReference type="InterPro" id="IPR038765">
    <property type="entry name" value="Papain-like_cys_pep_sf"/>
</dbReference>
<dbReference type="PANTHER" id="PTHR46468:SF1">
    <property type="entry name" value="SENTRIN-SPECIFIC PROTEASE 8"/>
    <property type="match status" value="1"/>
</dbReference>
<reference evidence="6" key="1">
    <citation type="journal article" date="2023" name="bioRxiv">
        <title>Scaffold-level genome assemblies of two parasitoid biocontrol wasps reveal the parthenogenesis mechanism and an associated novel virus.</title>
        <authorList>
            <person name="Inwood S."/>
            <person name="Skelly J."/>
            <person name="Guhlin J."/>
            <person name="Harrop T."/>
            <person name="Goldson S."/>
            <person name="Dearden P."/>
        </authorList>
    </citation>
    <scope>NUCLEOTIDE SEQUENCE</scope>
    <source>
        <strain evidence="6">Lincoln</strain>
        <tissue evidence="6">Whole body</tissue>
    </source>
</reference>
<dbReference type="PROSITE" id="PS50600">
    <property type="entry name" value="ULP_PROTEASE"/>
    <property type="match status" value="1"/>
</dbReference>
<dbReference type="SUPFAM" id="SSF54001">
    <property type="entry name" value="Cysteine proteinases"/>
    <property type="match status" value="1"/>
</dbReference>
<keyword evidence="2" id="KW-0645">Protease</keyword>
<evidence type="ECO:0000256" key="4">
    <source>
        <dbReference type="ARBA" id="ARBA00022807"/>
    </source>
</evidence>
<dbReference type="AlphaFoldDB" id="A0AA39G1Y9"/>
<evidence type="ECO:0000256" key="2">
    <source>
        <dbReference type="ARBA" id="ARBA00022670"/>
    </source>
</evidence>
<proteinExistence type="inferred from homology"/>